<feature type="region of interest" description="Disordered" evidence="1">
    <location>
        <begin position="122"/>
        <end position="147"/>
    </location>
</feature>
<feature type="domain" description="Iminophenyl-pyruvate dimer synthase" evidence="2">
    <location>
        <begin position="16"/>
        <end position="250"/>
    </location>
</feature>
<dbReference type="PANTHER" id="PTHR34400">
    <property type="match status" value="1"/>
</dbReference>
<sequence>MSLTKITDKAGLHRHLEAAIQLEHATIPPYLNALYSIRPGANTEAFHILRAVAVEEMLHLTLAANILNAVGGTPDLTVPGFVPLYPAYLPDGETDFQVDCQAFSRAAIETFLKIERPAEGATPGVDTIHKGRKRAHHNGHKRHGTAVRARHVPGHEEEHFYSIGEFYQAIEEGLERLHAEMGDALFSGDPARQIGPEYYYSAGGGLMAVTDLASAKAAIRLISEQGEGVTDNIFDYEGEIAHYYRFEQLLLGRYYQKGDARGRPTGREVAVDWDAVFPIKANARLSDFPEGSALRQGAEDFNRAYGDFLALLTRAFQGEPAMFVEAVGGMFQLKELYYQIMRQPLGDGTHAAPTYEISHG</sequence>
<evidence type="ECO:0000313" key="4">
    <source>
        <dbReference type="Proteomes" id="UP000553193"/>
    </source>
</evidence>
<dbReference type="PANTHER" id="PTHR34400:SF4">
    <property type="entry name" value="MEMBRANE PROTEIN"/>
    <property type="match status" value="1"/>
</dbReference>
<proteinExistence type="predicted"/>
<name>A0A840AGS7_9PROT</name>
<dbReference type="RefSeq" id="WP_184385824.1">
    <property type="nucleotide sequence ID" value="NZ_JACIDJ010000006.1"/>
</dbReference>
<feature type="compositionally biased region" description="Basic residues" evidence="1">
    <location>
        <begin position="130"/>
        <end position="147"/>
    </location>
</feature>
<dbReference type="AlphaFoldDB" id="A0A840AGS7"/>
<dbReference type="Gene3D" id="1.20.1260.10">
    <property type="match status" value="1"/>
</dbReference>
<dbReference type="EMBL" id="JACIDJ010000006">
    <property type="protein sequence ID" value="MBB3899763.1"/>
    <property type="molecule type" value="Genomic_DNA"/>
</dbReference>
<dbReference type="Pfam" id="PF12902">
    <property type="entry name" value="Ferritin-like"/>
    <property type="match status" value="1"/>
</dbReference>
<comment type="caution">
    <text evidence="3">The sequence shown here is derived from an EMBL/GenBank/DDBJ whole genome shotgun (WGS) entry which is preliminary data.</text>
</comment>
<gene>
    <name evidence="3" type="ORF">GGQ83_003223</name>
</gene>
<dbReference type="InterPro" id="IPR026820">
    <property type="entry name" value="VioB/RebD_dom"/>
</dbReference>
<protein>
    <recommendedName>
        <fullName evidence="2">Iminophenyl-pyruvate dimer synthase domain-containing protein</fullName>
    </recommendedName>
</protein>
<evidence type="ECO:0000313" key="3">
    <source>
        <dbReference type="EMBL" id="MBB3899763.1"/>
    </source>
</evidence>
<dbReference type="Proteomes" id="UP000553193">
    <property type="component" value="Unassembled WGS sequence"/>
</dbReference>
<organism evidence="3 4">
    <name type="scientific">Roseococcus suduntuyensis</name>
    <dbReference type="NCBI Taxonomy" id="455361"/>
    <lineage>
        <taxon>Bacteria</taxon>
        <taxon>Pseudomonadati</taxon>
        <taxon>Pseudomonadota</taxon>
        <taxon>Alphaproteobacteria</taxon>
        <taxon>Acetobacterales</taxon>
        <taxon>Roseomonadaceae</taxon>
        <taxon>Roseococcus</taxon>
    </lineage>
</organism>
<reference evidence="3 4" key="1">
    <citation type="submission" date="2020-08" db="EMBL/GenBank/DDBJ databases">
        <title>Genomic Encyclopedia of Type Strains, Phase IV (KMG-IV): sequencing the most valuable type-strain genomes for metagenomic binning, comparative biology and taxonomic classification.</title>
        <authorList>
            <person name="Goeker M."/>
        </authorList>
    </citation>
    <scope>NUCLEOTIDE SEQUENCE [LARGE SCALE GENOMIC DNA]</scope>
    <source>
        <strain evidence="3 4">DSM 19979</strain>
    </source>
</reference>
<dbReference type="InterPro" id="IPR009078">
    <property type="entry name" value="Ferritin-like_SF"/>
</dbReference>
<dbReference type="InterPro" id="IPR012347">
    <property type="entry name" value="Ferritin-like"/>
</dbReference>
<evidence type="ECO:0000259" key="2">
    <source>
        <dbReference type="Pfam" id="PF12902"/>
    </source>
</evidence>
<accession>A0A840AGS7</accession>
<keyword evidence="4" id="KW-1185">Reference proteome</keyword>
<dbReference type="SUPFAM" id="SSF47240">
    <property type="entry name" value="Ferritin-like"/>
    <property type="match status" value="1"/>
</dbReference>
<evidence type="ECO:0000256" key="1">
    <source>
        <dbReference type="SAM" id="MobiDB-lite"/>
    </source>
</evidence>